<feature type="compositionally biased region" description="Polar residues" evidence="1">
    <location>
        <begin position="220"/>
        <end position="233"/>
    </location>
</feature>
<gene>
    <name evidence="2" type="ORF">IXB50_12810</name>
</gene>
<evidence type="ECO:0000313" key="3">
    <source>
        <dbReference type="Proteomes" id="UP000717364"/>
    </source>
</evidence>
<dbReference type="Proteomes" id="UP000717364">
    <property type="component" value="Unassembled WGS sequence"/>
</dbReference>
<sequence length="417" mass="44504">MATNKYFSFGATLAKSAGSDLKVGGVASAFLKDLDGDALEPDAIRRAIPAFMADRGPDGIQGGPIRLNHNLWSRFLKDAIAALRLSPDEQMEMIASISLPLGRVTKIWVDEAGVTQWQGMLSKANPIAGVVWKMLKEGLVHLGVSVGGQILGVRRGSDARGMPCNLITDIRLDELSVTDNPAFRLVQGETEDNGAYIMALAKSAGVDAWLQKTLNSSAPKQFTSGSFGETRTGLSHGIGETSLRPKGSRKIKLQAVPTKTGIGAPTKKCDRAGQQSGAGHKQIATDVFGLTIGQMTKELAKSAAISDIKAMSAPDHLQFLTDCCYGLAGSMESPPGAIVNLMRFLGEFCKFAGMLPHMDGYQASGTIAEMGPALMKSLEDFEEKFPKDLMGTPVRPSGSPRPVSQTVLFPQQYVVYN</sequence>
<dbReference type="EMBL" id="JADOES010000023">
    <property type="protein sequence ID" value="MBT9316304.1"/>
    <property type="molecule type" value="Genomic_DNA"/>
</dbReference>
<dbReference type="AlphaFoldDB" id="A0A947DH70"/>
<keyword evidence="3" id="KW-1185">Reference proteome</keyword>
<dbReference type="RefSeq" id="WP_215609372.1">
    <property type="nucleotide sequence ID" value="NZ_JADOES010000023.1"/>
</dbReference>
<feature type="region of interest" description="Disordered" evidence="1">
    <location>
        <begin position="220"/>
        <end position="247"/>
    </location>
</feature>
<evidence type="ECO:0000256" key="1">
    <source>
        <dbReference type="SAM" id="MobiDB-lite"/>
    </source>
</evidence>
<accession>A0A947DH70</accession>
<organism evidence="2 3">
    <name type="scientific">Leptothoe spongobia TAU-MAC 1115</name>
    <dbReference type="NCBI Taxonomy" id="1967444"/>
    <lineage>
        <taxon>Bacteria</taxon>
        <taxon>Bacillati</taxon>
        <taxon>Cyanobacteriota</taxon>
        <taxon>Cyanophyceae</taxon>
        <taxon>Nodosilineales</taxon>
        <taxon>Cymatolegaceae</taxon>
        <taxon>Leptothoe</taxon>
        <taxon>Leptothoe spongobia</taxon>
    </lineage>
</organism>
<reference evidence="2" key="1">
    <citation type="submission" date="2020-11" db="EMBL/GenBank/DDBJ databases">
        <authorList>
            <person name="Konstantinou D."/>
            <person name="Gkelis S."/>
            <person name="Popin R."/>
            <person name="Fewer D."/>
            <person name="Sivonen K."/>
        </authorList>
    </citation>
    <scope>NUCLEOTIDE SEQUENCE</scope>
    <source>
        <strain evidence="2">TAU-MAC 1115</strain>
    </source>
</reference>
<name>A0A947DH70_9CYAN</name>
<evidence type="ECO:0000313" key="2">
    <source>
        <dbReference type="EMBL" id="MBT9316304.1"/>
    </source>
</evidence>
<protein>
    <submittedName>
        <fullName evidence="2">Uncharacterized protein</fullName>
    </submittedName>
</protein>
<comment type="caution">
    <text evidence="2">The sequence shown here is derived from an EMBL/GenBank/DDBJ whole genome shotgun (WGS) entry which is preliminary data.</text>
</comment>
<proteinExistence type="predicted"/>
<reference evidence="2" key="2">
    <citation type="journal article" date="2021" name="Mar. Drugs">
        <title>Genome Reduction and Secondary Metabolism of the Marine Sponge-Associated Cyanobacterium Leptothoe.</title>
        <authorList>
            <person name="Konstantinou D."/>
            <person name="Popin R.V."/>
            <person name="Fewer D.P."/>
            <person name="Sivonen K."/>
            <person name="Gkelis S."/>
        </authorList>
    </citation>
    <scope>NUCLEOTIDE SEQUENCE</scope>
    <source>
        <strain evidence="2">TAU-MAC 1115</strain>
    </source>
</reference>